<sequence length="415" mass="45365">MSWSVLVEGELRREVESVLRGFASGRHTFVGPTLASGTAGAALLWGSLALELGDETAQARCEEALAHTFDALSAAPSDFSLYQGLSGTGWVLLHLHQRGLLEPQDESLEQIEPLLMEHSKRSSLYYDLIFGYVGLGVYGLERLPSPWAREFLSMLVGHFARLAIETEQGATWHSHPETIGEFRDLFPEGTYNVGLAHGVPGVVSLLARCAAAGIRPEESERWARAGIRWLLAQRMGDRFPSRWYHNRPPDKARDAWCYGNPGVGIALLSAAHALGDAQLEREAISILLDTATPGRETGVVDASLCHGSAGLVHIFNRAYQATGDTRLKEAAIDWLRRTLRLVKRDGDEVFFDAVTFPRDEKGHRKREIVRDDGILTGGAGVALALLSTISPSEPTWDRFLMTDVPAAHRALAGGA</sequence>
<dbReference type="PANTHER" id="PTHR12736">
    <property type="entry name" value="LANC-LIKE PROTEIN"/>
    <property type="match status" value="1"/>
</dbReference>
<name>A0ABT4A968_9BACT</name>
<evidence type="ECO:0000313" key="2">
    <source>
        <dbReference type="Proteomes" id="UP001207654"/>
    </source>
</evidence>
<dbReference type="SUPFAM" id="SSF158745">
    <property type="entry name" value="LanC-like"/>
    <property type="match status" value="1"/>
</dbReference>
<evidence type="ECO:0000313" key="1">
    <source>
        <dbReference type="EMBL" id="MCY1077794.1"/>
    </source>
</evidence>
<dbReference type="InterPro" id="IPR033889">
    <property type="entry name" value="LanC"/>
</dbReference>
<dbReference type="PRINTS" id="PR01950">
    <property type="entry name" value="LANCSUPER"/>
</dbReference>
<gene>
    <name evidence="1" type="ORF">OV287_25310</name>
</gene>
<reference evidence="1 2" key="1">
    <citation type="submission" date="2022-11" db="EMBL/GenBank/DDBJ databases">
        <title>Minimal conservation of predation-associated metabolite biosynthetic gene clusters underscores biosynthetic potential of Myxococcota including descriptions for ten novel species: Archangium lansinium sp. nov., Myxococcus landrumus sp. nov., Nannocystis bai.</title>
        <authorList>
            <person name="Ahearne A."/>
            <person name="Stevens C."/>
            <person name="Phillips K."/>
        </authorList>
    </citation>
    <scope>NUCLEOTIDE SEQUENCE [LARGE SCALE GENOMIC DNA]</scope>
    <source>
        <strain evidence="1 2">MIWBW</strain>
    </source>
</reference>
<dbReference type="RefSeq" id="WP_267536605.1">
    <property type="nucleotide sequence ID" value="NZ_JAPNKA010000001.1"/>
</dbReference>
<proteinExistence type="predicted"/>
<dbReference type="Proteomes" id="UP001207654">
    <property type="component" value="Unassembled WGS sequence"/>
</dbReference>
<protein>
    <submittedName>
        <fullName evidence="1">Lanthionine synthetase C family protein</fullName>
    </submittedName>
</protein>
<dbReference type="EMBL" id="JAPNKA010000001">
    <property type="protein sequence ID" value="MCY1077794.1"/>
    <property type="molecule type" value="Genomic_DNA"/>
</dbReference>
<dbReference type="Pfam" id="PF05147">
    <property type="entry name" value="LANC_like"/>
    <property type="match status" value="1"/>
</dbReference>
<dbReference type="PANTHER" id="PTHR12736:SF7">
    <property type="entry name" value="LANC-LIKE PROTEIN 3"/>
    <property type="match status" value="1"/>
</dbReference>
<dbReference type="SMART" id="SM01260">
    <property type="entry name" value="LANC_like"/>
    <property type="match status" value="1"/>
</dbReference>
<organism evidence="1 2">
    <name type="scientific">Archangium lansingense</name>
    <dbReference type="NCBI Taxonomy" id="2995310"/>
    <lineage>
        <taxon>Bacteria</taxon>
        <taxon>Pseudomonadati</taxon>
        <taxon>Myxococcota</taxon>
        <taxon>Myxococcia</taxon>
        <taxon>Myxococcales</taxon>
        <taxon>Cystobacterineae</taxon>
        <taxon>Archangiaceae</taxon>
        <taxon>Archangium</taxon>
    </lineage>
</organism>
<dbReference type="PRINTS" id="PR01955">
    <property type="entry name" value="LANCFRANKIA"/>
</dbReference>
<dbReference type="InterPro" id="IPR007822">
    <property type="entry name" value="LANC-like"/>
</dbReference>
<keyword evidence="2" id="KW-1185">Reference proteome</keyword>
<dbReference type="CDD" id="cd04793">
    <property type="entry name" value="LanC"/>
    <property type="match status" value="1"/>
</dbReference>
<accession>A0ABT4A968</accession>
<dbReference type="Gene3D" id="1.50.10.20">
    <property type="match status" value="1"/>
</dbReference>
<comment type="caution">
    <text evidence="1">The sequence shown here is derived from an EMBL/GenBank/DDBJ whole genome shotgun (WGS) entry which is preliminary data.</text>
</comment>